<keyword evidence="9 11" id="KW-0012">Acyltransferase</keyword>
<dbReference type="Proteomes" id="UP001190700">
    <property type="component" value="Unassembled WGS sequence"/>
</dbReference>
<evidence type="ECO:0000259" key="12">
    <source>
        <dbReference type="Pfam" id="PF01529"/>
    </source>
</evidence>
<dbReference type="PANTHER" id="PTHR22883">
    <property type="entry name" value="ZINC FINGER DHHC DOMAIN CONTAINING PROTEIN"/>
    <property type="match status" value="1"/>
</dbReference>
<evidence type="ECO:0000256" key="11">
    <source>
        <dbReference type="RuleBase" id="RU079119"/>
    </source>
</evidence>
<protein>
    <recommendedName>
        <fullName evidence="11">S-acyltransferase</fullName>
        <ecNumber evidence="11">2.3.1.225</ecNumber>
    </recommendedName>
    <alternativeName>
        <fullName evidence="11">Palmitoyltransferase</fullName>
    </alternativeName>
</protein>
<evidence type="ECO:0000256" key="5">
    <source>
        <dbReference type="ARBA" id="ARBA00022989"/>
    </source>
</evidence>
<evidence type="ECO:0000313" key="13">
    <source>
        <dbReference type="EMBL" id="KAK3264460.1"/>
    </source>
</evidence>
<evidence type="ECO:0000256" key="1">
    <source>
        <dbReference type="ARBA" id="ARBA00004127"/>
    </source>
</evidence>
<feature type="transmembrane region" description="Helical" evidence="11">
    <location>
        <begin position="183"/>
        <end position="206"/>
    </location>
</feature>
<keyword evidence="4 11" id="KW-0812">Transmembrane</keyword>
<keyword evidence="8" id="KW-0449">Lipoprotein</keyword>
<dbReference type="EMBL" id="LGRX02014537">
    <property type="protein sequence ID" value="KAK3264460.1"/>
    <property type="molecule type" value="Genomic_DNA"/>
</dbReference>
<accession>A0AAE0FRD1</accession>
<evidence type="ECO:0000256" key="7">
    <source>
        <dbReference type="ARBA" id="ARBA00023139"/>
    </source>
</evidence>
<dbReference type="GO" id="GO:0005783">
    <property type="term" value="C:endoplasmic reticulum"/>
    <property type="evidence" value="ECO:0007669"/>
    <property type="project" value="TreeGrafter"/>
</dbReference>
<dbReference type="GO" id="GO:0006612">
    <property type="term" value="P:protein targeting to membrane"/>
    <property type="evidence" value="ECO:0007669"/>
    <property type="project" value="TreeGrafter"/>
</dbReference>
<evidence type="ECO:0000313" key="14">
    <source>
        <dbReference type="Proteomes" id="UP001190700"/>
    </source>
</evidence>
<dbReference type="Pfam" id="PF01529">
    <property type="entry name" value="DHHC"/>
    <property type="match status" value="1"/>
</dbReference>
<evidence type="ECO:0000256" key="2">
    <source>
        <dbReference type="ARBA" id="ARBA00008574"/>
    </source>
</evidence>
<dbReference type="InterPro" id="IPR001594">
    <property type="entry name" value="Palmitoyltrfase_DHHC"/>
</dbReference>
<reference evidence="13 14" key="1">
    <citation type="journal article" date="2015" name="Genome Biol. Evol.">
        <title>Comparative Genomics of a Bacterivorous Green Alga Reveals Evolutionary Causalities and Consequences of Phago-Mixotrophic Mode of Nutrition.</title>
        <authorList>
            <person name="Burns J.A."/>
            <person name="Paasch A."/>
            <person name="Narechania A."/>
            <person name="Kim E."/>
        </authorList>
    </citation>
    <scope>NUCLEOTIDE SEQUENCE [LARGE SCALE GENOMIC DNA]</scope>
    <source>
        <strain evidence="13 14">PLY_AMNH</strain>
    </source>
</reference>
<keyword evidence="6 11" id="KW-0472">Membrane</keyword>
<dbReference type="GO" id="GO:0005794">
    <property type="term" value="C:Golgi apparatus"/>
    <property type="evidence" value="ECO:0007669"/>
    <property type="project" value="TreeGrafter"/>
</dbReference>
<keyword evidence="3 11" id="KW-0808">Transferase</keyword>
<evidence type="ECO:0000256" key="6">
    <source>
        <dbReference type="ARBA" id="ARBA00023136"/>
    </source>
</evidence>
<dbReference type="AlphaFoldDB" id="A0AAE0FRD1"/>
<feature type="domain" description="Palmitoyltransferase DHHC" evidence="12">
    <location>
        <begin position="136"/>
        <end position="268"/>
    </location>
</feature>
<dbReference type="PROSITE" id="PS50216">
    <property type="entry name" value="DHHC"/>
    <property type="match status" value="1"/>
</dbReference>
<comment type="domain">
    <text evidence="11">The DHHC domain is required for palmitoyltransferase activity.</text>
</comment>
<organism evidence="13 14">
    <name type="scientific">Cymbomonas tetramitiformis</name>
    <dbReference type="NCBI Taxonomy" id="36881"/>
    <lineage>
        <taxon>Eukaryota</taxon>
        <taxon>Viridiplantae</taxon>
        <taxon>Chlorophyta</taxon>
        <taxon>Pyramimonadophyceae</taxon>
        <taxon>Pyramimonadales</taxon>
        <taxon>Pyramimonadaceae</taxon>
        <taxon>Cymbomonas</taxon>
    </lineage>
</organism>
<comment type="catalytic activity">
    <reaction evidence="10 11">
        <text>L-cysteinyl-[protein] + hexadecanoyl-CoA = S-hexadecanoyl-L-cysteinyl-[protein] + CoA</text>
        <dbReference type="Rhea" id="RHEA:36683"/>
        <dbReference type="Rhea" id="RHEA-COMP:10131"/>
        <dbReference type="Rhea" id="RHEA-COMP:11032"/>
        <dbReference type="ChEBI" id="CHEBI:29950"/>
        <dbReference type="ChEBI" id="CHEBI:57287"/>
        <dbReference type="ChEBI" id="CHEBI:57379"/>
        <dbReference type="ChEBI" id="CHEBI:74151"/>
        <dbReference type="EC" id="2.3.1.225"/>
    </reaction>
</comment>
<feature type="transmembrane region" description="Helical" evidence="11">
    <location>
        <begin position="231"/>
        <end position="258"/>
    </location>
</feature>
<evidence type="ECO:0000256" key="10">
    <source>
        <dbReference type="ARBA" id="ARBA00048048"/>
    </source>
</evidence>
<sequence>MSIAMQSSLSIDSGERPKRAATKVRNYQVWPGKNTFICKGRLIMGPDTNILCVTVSLITFPSAVFVGLVALDLYEKAGSSGPVILAFSIFLPLWCLLMLGITSSSDPGIIPRCPPPANGSSNISRARTVQVNGHFVKSKYCNTCNLYRPPRCSHCGVCDNCVERFDHHCPWVGQCIGKRNYRYFILFITSTTTLCAYVFICSSYLIKIRLDDLREGDGKASVWDAIAKEPAAMTLIVLVFCVIWFVGGLSIFHSYLIYTNQTTNENFRYRQDMQDNPYNLGGFRNYLDILCSSTEPSKLTLRAVAPEVKRPATDVADVQISITE</sequence>
<evidence type="ECO:0000256" key="8">
    <source>
        <dbReference type="ARBA" id="ARBA00023288"/>
    </source>
</evidence>
<comment type="similarity">
    <text evidence="2 11">Belongs to the DHHC palmitoyltransferase family.</text>
</comment>
<keyword evidence="14" id="KW-1185">Reference proteome</keyword>
<evidence type="ECO:0000256" key="4">
    <source>
        <dbReference type="ARBA" id="ARBA00022692"/>
    </source>
</evidence>
<name>A0AAE0FRD1_9CHLO</name>
<evidence type="ECO:0000256" key="3">
    <source>
        <dbReference type="ARBA" id="ARBA00022679"/>
    </source>
</evidence>
<dbReference type="InterPro" id="IPR039859">
    <property type="entry name" value="PFA4/ZDH16/20/ERF2-like"/>
</dbReference>
<evidence type="ECO:0000256" key="9">
    <source>
        <dbReference type="ARBA" id="ARBA00023315"/>
    </source>
</evidence>
<comment type="caution">
    <text evidence="13">The sequence shown here is derived from an EMBL/GenBank/DDBJ whole genome shotgun (WGS) entry which is preliminary data.</text>
</comment>
<keyword evidence="5 11" id="KW-1133">Transmembrane helix</keyword>
<feature type="transmembrane region" description="Helical" evidence="11">
    <location>
        <begin position="83"/>
        <end position="102"/>
    </location>
</feature>
<dbReference type="GO" id="GO:0019706">
    <property type="term" value="F:protein-cysteine S-palmitoyltransferase activity"/>
    <property type="evidence" value="ECO:0007669"/>
    <property type="project" value="UniProtKB-EC"/>
</dbReference>
<gene>
    <name evidence="13" type="ORF">CYMTET_26801</name>
</gene>
<comment type="subcellular location">
    <subcellularLocation>
        <location evidence="1">Endomembrane system</location>
        <topology evidence="1">Multi-pass membrane protein</topology>
    </subcellularLocation>
</comment>
<dbReference type="EC" id="2.3.1.225" evidence="11"/>
<dbReference type="PANTHER" id="PTHR22883:SF43">
    <property type="entry name" value="PALMITOYLTRANSFERASE APP"/>
    <property type="match status" value="1"/>
</dbReference>
<keyword evidence="7" id="KW-0564">Palmitate</keyword>
<feature type="transmembrane region" description="Helical" evidence="11">
    <location>
        <begin position="50"/>
        <end position="71"/>
    </location>
</feature>
<proteinExistence type="inferred from homology"/>